<dbReference type="SMART" id="SM00355">
    <property type="entry name" value="ZnF_C2H2"/>
    <property type="match status" value="3"/>
</dbReference>
<keyword evidence="7" id="KW-0539">Nucleus</keyword>
<dbReference type="PROSITE" id="PS00028">
    <property type="entry name" value="ZINC_FINGER_C2H2_1"/>
    <property type="match status" value="2"/>
</dbReference>
<keyword evidence="13" id="KW-1185">Reference proteome</keyword>
<keyword evidence="6" id="KW-0238">DNA-binding</keyword>
<dbReference type="Gene3D" id="3.30.160.60">
    <property type="entry name" value="Classic Zinc Finger"/>
    <property type="match status" value="1"/>
</dbReference>
<evidence type="ECO:0000256" key="7">
    <source>
        <dbReference type="ARBA" id="ARBA00023242"/>
    </source>
</evidence>
<comment type="subcellular location">
    <subcellularLocation>
        <location evidence="1">Nucleus</location>
    </subcellularLocation>
</comment>
<feature type="region of interest" description="Disordered" evidence="10">
    <location>
        <begin position="84"/>
        <end position="111"/>
    </location>
</feature>
<dbReference type="Proteomes" id="UP000837857">
    <property type="component" value="Chromosome 5"/>
</dbReference>
<reference evidence="12" key="1">
    <citation type="submission" date="2022-03" db="EMBL/GenBank/DDBJ databases">
        <authorList>
            <person name="Martin H S."/>
        </authorList>
    </citation>
    <scope>NUCLEOTIDE SEQUENCE</scope>
</reference>
<evidence type="ECO:0000256" key="3">
    <source>
        <dbReference type="ARBA" id="ARBA00022737"/>
    </source>
</evidence>
<evidence type="ECO:0000256" key="9">
    <source>
        <dbReference type="PROSITE-ProRule" id="PRU00042"/>
    </source>
</evidence>
<comment type="similarity">
    <text evidence="8">Belongs to the snail C2H2-type zinc-finger protein family.</text>
</comment>
<dbReference type="InterPro" id="IPR050527">
    <property type="entry name" value="Snail/Krueppel_Znf"/>
</dbReference>
<evidence type="ECO:0000313" key="12">
    <source>
        <dbReference type="EMBL" id="CAH2068256.1"/>
    </source>
</evidence>
<dbReference type="InterPro" id="IPR013087">
    <property type="entry name" value="Znf_C2H2_type"/>
</dbReference>
<name>A0ABN8IYZ8_9NEOP</name>
<dbReference type="InterPro" id="IPR036236">
    <property type="entry name" value="Znf_C2H2_sf"/>
</dbReference>
<evidence type="ECO:0000256" key="4">
    <source>
        <dbReference type="ARBA" id="ARBA00022771"/>
    </source>
</evidence>
<gene>
    <name evidence="12" type="ORF">IPOD504_LOCUS14165</name>
</gene>
<keyword evidence="3" id="KW-0677">Repeat</keyword>
<dbReference type="PANTHER" id="PTHR24388">
    <property type="entry name" value="ZINC FINGER PROTEIN"/>
    <property type="match status" value="1"/>
</dbReference>
<keyword evidence="5" id="KW-0862">Zinc</keyword>
<evidence type="ECO:0000259" key="11">
    <source>
        <dbReference type="PROSITE" id="PS50157"/>
    </source>
</evidence>
<evidence type="ECO:0000256" key="8">
    <source>
        <dbReference type="ARBA" id="ARBA00037948"/>
    </source>
</evidence>
<evidence type="ECO:0000256" key="10">
    <source>
        <dbReference type="SAM" id="MobiDB-lite"/>
    </source>
</evidence>
<organism evidence="12 13">
    <name type="scientific">Iphiclides podalirius</name>
    <name type="common">scarce swallowtail</name>
    <dbReference type="NCBI Taxonomy" id="110791"/>
    <lineage>
        <taxon>Eukaryota</taxon>
        <taxon>Metazoa</taxon>
        <taxon>Ecdysozoa</taxon>
        <taxon>Arthropoda</taxon>
        <taxon>Hexapoda</taxon>
        <taxon>Insecta</taxon>
        <taxon>Pterygota</taxon>
        <taxon>Neoptera</taxon>
        <taxon>Endopterygota</taxon>
        <taxon>Lepidoptera</taxon>
        <taxon>Glossata</taxon>
        <taxon>Ditrysia</taxon>
        <taxon>Papilionoidea</taxon>
        <taxon>Papilionidae</taxon>
        <taxon>Papilioninae</taxon>
        <taxon>Iphiclides</taxon>
    </lineage>
</organism>
<dbReference type="EMBL" id="OW152817">
    <property type="protein sequence ID" value="CAH2068256.1"/>
    <property type="molecule type" value="Genomic_DNA"/>
</dbReference>
<feature type="non-terminal residue" evidence="12">
    <location>
        <position position="111"/>
    </location>
</feature>
<evidence type="ECO:0000256" key="2">
    <source>
        <dbReference type="ARBA" id="ARBA00022723"/>
    </source>
</evidence>
<protein>
    <recommendedName>
        <fullName evidence="11">C2H2-type domain-containing protein</fullName>
    </recommendedName>
</protein>
<evidence type="ECO:0000313" key="13">
    <source>
        <dbReference type="Proteomes" id="UP000837857"/>
    </source>
</evidence>
<keyword evidence="2" id="KW-0479">Metal-binding</keyword>
<dbReference type="PANTHER" id="PTHR24388:SF54">
    <property type="entry name" value="PROTEIN ESCARGOT"/>
    <property type="match status" value="1"/>
</dbReference>
<keyword evidence="4 9" id="KW-0863">Zinc-finger</keyword>
<dbReference type="SUPFAM" id="SSF57667">
    <property type="entry name" value="beta-beta-alpha zinc fingers"/>
    <property type="match status" value="1"/>
</dbReference>
<evidence type="ECO:0000256" key="1">
    <source>
        <dbReference type="ARBA" id="ARBA00004123"/>
    </source>
</evidence>
<sequence length="111" mass="12924">MEVTCHFCGKYLKGRFRIYRHLKSHTDDKILCTICKKMLSRKSYKPHMQRHSGVKSYTCEKCAATFYTCAELCNHRRSIHNKHRTPTNTCHLPLPRSSGKGFSPQPSRRPA</sequence>
<evidence type="ECO:0000256" key="5">
    <source>
        <dbReference type="ARBA" id="ARBA00022833"/>
    </source>
</evidence>
<proteinExistence type="inferred from homology"/>
<accession>A0ABN8IYZ8</accession>
<feature type="domain" description="C2H2-type" evidence="11">
    <location>
        <begin position="57"/>
        <end position="85"/>
    </location>
</feature>
<feature type="domain" description="C2H2-type" evidence="11">
    <location>
        <begin position="3"/>
        <end position="30"/>
    </location>
</feature>
<evidence type="ECO:0000256" key="6">
    <source>
        <dbReference type="ARBA" id="ARBA00023125"/>
    </source>
</evidence>
<dbReference type="PROSITE" id="PS50157">
    <property type="entry name" value="ZINC_FINGER_C2H2_2"/>
    <property type="match status" value="2"/>
</dbReference>